<sequence length="244" mass="28651">QLKQEKEQLQQKNQGLEQLMAQLIDGQKQVISSVNQCFDNIDTNRHFVNRAIDNVKYEHMGEIIGEDYYSPSFYNYSETIDGIVKEGKSLVRFGDGEFDLMAGRSRHKFQRYDEILSRRLQEIIQLQEARLMVAVADNYGSLEKYNEDGKQGIRSYMTKEVRMEHRKWLDLNRTYHNTYITRPYALFADNHTQAPLERFRQLQRIWEGRKVIFVEGNQSRLGVENDLFDNAASIRRIEAPATSS</sequence>
<name>K1S3S8_9ZZZZ</name>
<proteinExistence type="predicted"/>
<feature type="non-terminal residue" evidence="2">
    <location>
        <position position="244"/>
    </location>
</feature>
<evidence type="ECO:0000313" key="2">
    <source>
        <dbReference type="EMBL" id="EKC55322.1"/>
    </source>
</evidence>
<reference evidence="2" key="1">
    <citation type="journal article" date="2013" name="Environ. Microbiol.">
        <title>Microbiota from the distal guts of lean and obese adolescents exhibit partial functional redundancy besides clear differences in community structure.</title>
        <authorList>
            <person name="Ferrer M."/>
            <person name="Ruiz A."/>
            <person name="Lanza F."/>
            <person name="Haange S.B."/>
            <person name="Oberbach A."/>
            <person name="Till H."/>
            <person name="Bargiela R."/>
            <person name="Campoy C."/>
            <person name="Segura M.T."/>
            <person name="Richter M."/>
            <person name="von Bergen M."/>
            <person name="Seifert J."/>
            <person name="Suarez A."/>
        </authorList>
    </citation>
    <scope>NUCLEOTIDE SEQUENCE</scope>
</reference>
<dbReference type="EMBL" id="AJWZ01008010">
    <property type="protein sequence ID" value="EKC55322.1"/>
    <property type="molecule type" value="Genomic_DNA"/>
</dbReference>
<dbReference type="GO" id="GO:0016740">
    <property type="term" value="F:transferase activity"/>
    <property type="evidence" value="ECO:0007669"/>
    <property type="project" value="UniProtKB-KW"/>
</dbReference>
<dbReference type="Pfam" id="PF08759">
    <property type="entry name" value="GT-D"/>
    <property type="match status" value="1"/>
</dbReference>
<feature type="domain" description="Glycosyltransferase GT-D fold" evidence="1">
    <location>
        <begin position="91"/>
        <end position="242"/>
    </location>
</feature>
<keyword evidence="2" id="KW-0808">Transferase</keyword>
<dbReference type="AlphaFoldDB" id="K1S3S8"/>
<gene>
    <name evidence="2" type="ORF">OBE_11619</name>
</gene>
<dbReference type="InterPro" id="IPR014869">
    <property type="entry name" value="GT-D"/>
</dbReference>
<organism evidence="2">
    <name type="scientific">human gut metagenome</name>
    <dbReference type="NCBI Taxonomy" id="408170"/>
    <lineage>
        <taxon>unclassified sequences</taxon>
        <taxon>metagenomes</taxon>
        <taxon>organismal metagenomes</taxon>
    </lineage>
</organism>
<accession>K1S3S8</accession>
<protein>
    <submittedName>
        <fullName evidence="2">Glycosyltransferase</fullName>
    </submittedName>
</protein>
<comment type="caution">
    <text evidence="2">The sequence shown here is derived from an EMBL/GenBank/DDBJ whole genome shotgun (WGS) entry which is preliminary data.</text>
</comment>
<evidence type="ECO:0000259" key="1">
    <source>
        <dbReference type="Pfam" id="PF08759"/>
    </source>
</evidence>
<feature type="non-terminal residue" evidence="2">
    <location>
        <position position="1"/>
    </location>
</feature>